<dbReference type="EMBL" id="AORH01000024">
    <property type="protein sequence ID" value="ENY69596.1"/>
    <property type="molecule type" value="Genomic_DNA"/>
</dbReference>
<dbReference type="OrthoDB" id="397389at2"/>
<dbReference type="RefSeq" id="WP_004420440.1">
    <property type="nucleotide sequence ID" value="NZ_AORH01000024.1"/>
</dbReference>
<dbReference type="eggNOG" id="COG0494">
    <property type="taxonomic scope" value="Bacteria"/>
</dbReference>
<dbReference type="AlphaFoldDB" id="N9VDW5"/>
<dbReference type="SUPFAM" id="SSF55811">
    <property type="entry name" value="Nudix"/>
    <property type="match status" value="1"/>
</dbReference>
<dbReference type="Gene3D" id="3.90.79.10">
    <property type="entry name" value="Nucleoside Triphosphate Pyrophosphohydrolase"/>
    <property type="match status" value="1"/>
</dbReference>
<gene>
    <name evidence="2" type="ORF">MBVG_3270</name>
</gene>
<dbReference type="InterPro" id="IPR015797">
    <property type="entry name" value="NUDIX_hydrolase-like_dom_sf"/>
</dbReference>
<dbReference type="PROSITE" id="PS51462">
    <property type="entry name" value="NUDIX"/>
    <property type="match status" value="1"/>
</dbReference>
<organism evidence="2 3">
    <name type="scientific">Mycoplasmopsis bovigenitalium 51080</name>
    <dbReference type="NCBI Taxonomy" id="1188235"/>
    <lineage>
        <taxon>Bacteria</taxon>
        <taxon>Bacillati</taxon>
        <taxon>Mycoplasmatota</taxon>
        <taxon>Mycoplasmoidales</taxon>
        <taxon>Metamycoplasmataceae</taxon>
        <taxon>Mycoplasmopsis</taxon>
    </lineage>
</organism>
<evidence type="ECO:0000313" key="2">
    <source>
        <dbReference type="EMBL" id="ENY69596.1"/>
    </source>
</evidence>
<proteinExistence type="predicted"/>
<protein>
    <recommendedName>
        <fullName evidence="1">Nudix hydrolase domain-containing protein</fullName>
    </recommendedName>
</protein>
<feature type="domain" description="Nudix hydrolase" evidence="1">
    <location>
        <begin position="28"/>
        <end position="176"/>
    </location>
</feature>
<accession>N9VDW5</accession>
<name>N9VDW5_9BACT</name>
<evidence type="ECO:0000313" key="3">
    <source>
        <dbReference type="Proteomes" id="UP000013220"/>
    </source>
</evidence>
<keyword evidence="3" id="KW-1185">Reference proteome</keyword>
<dbReference type="InterPro" id="IPR000086">
    <property type="entry name" value="NUDIX_hydrolase_dom"/>
</dbReference>
<dbReference type="STRING" id="1188235.MBVG_3270"/>
<dbReference type="Pfam" id="PF00293">
    <property type="entry name" value="NUDIX"/>
    <property type="match status" value="1"/>
</dbReference>
<dbReference type="Proteomes" id="UP000013220">
    <property type="component" value="Unassembled WGS sequence"/>
</dbReference>
<dbReference type="PATRIC" id="fig|1188235.3.peg.343"/>
<evidence type="ECO:0000259" key="1">
    <source>
        <dbReference type="PROSITE" id="PS51462"/>
    </source>
</evidence>
<comment type="caution">
    <text evidence="2">The sequence shown here is derived from an EMBL/GenBank/DDBJ whole genome shotgun (WGS) entry which is preliminary data.</text>
</comment>
<sequence length="183" mass="21362">MNKATKLFSNEWISVFKSDKGFTYCQRKSIDSIAALLFRKNGENLEFLIHYQPLPEIKEKKYWDELYACPITGSIEEKQSPIDCCINEVKEEAGFYINESNIKQMVKNIATTQMNEKVFNFLVDVSGLNENEPTTDGSIFEKVAYNKWVSRQELENILENQFTLSSLHTLYLLFIKKITQKYN</sequence>
<reference evidence="2 3" key="1">
    <citation type="journal article" date="2013" name="Genome Announc.">
        <title>Draft Genome Sequences of Mycoplasma alkalescens, Mycoplasma arginini, and Mycoplasma bovigenitalium, Three Species with Equivocal Pathogenic Status for Cattle.</title>
        <authorList>
            <person name="Manso-Silvan L."/>
            <person name="Tardy F."/>
            <person name="Baranowski E."/>
            <person name="Barre A."/>
            <person name="Blanchard A."/>
            <person name="Breton M."/>
            <person name="Couture C."/>
            <person name="Citti C."/>
            <person name="Dordet-Frisoni E."/>
            <person name="Dupuy V."/>
            <person name="Gaurivaud P."/>
            <person name="Jacob D."/>
            <person name="Lemaitre C."/>
            <person name="Nikolski M."/>
            <person name="Nouvel L.X."/>
            <person name="Poumarat F."/>
            <person name="Thebault P."/>
            <person name="Theil S."/>
            <person name="Thiaucourt F."/>
            <person name="Sirand-Pugnet P."/>
        </authorList>
    </citation>
    <scope>NUCLEOTIDE SEQUENCE [LARGE SCALE GENOMIC DNA]</scope>
    <source>
        <strain evidence="2 3">51080</strain>
    </source>
</reference>